<evidence type="ECO:0000313" key="3">
    <source>
        <dbReference type="EnsemblMetazoa" id="Aqu2.1.43519_001"/>
    </source>
</evidence>
<evidence type="ECO:0000256" key="2">
    <source>
        <dbReference type="SAM" id="SignalP"/>
    </source>
</evidence>
<comment type="function">
    <text evidence="1">Component of the MICOS complex, a large protein complex of the mitochondrial inner membrane that plays crucial roles in the maintenance of crista junctions, inner membrane architecture, and formation of contact sites to the outer membrane.</text>
</comment>
<dbReference type="InterPro" id="IPR026769">
    <property type="entry name" value="Mic13"/>
</dbReference>
<proteinExistence type="inferred from homology"/>
<protein>
    <recommendedName>
        <fullName evidence="1">MICOS complex subunit MIC13</fullName>
    </recommendedName>
</protein>
<accession>A0A1X7VUH2</accession>
<dbReference type="InParanoid" id="A0A1X7VUH2"/>
<sequence>MAALGSLVRLFVAGGAGYSSVKAGVWNDGSEVEVPYLKSKKQLENQFDLKLPEVKQYMSSVLSSTHESQTLSSVRHSFYQGWNRCVSASFLFLSGQSSQGKLDSFSKKTVSKVKEWINAK</sequence>
<organism evidence="3">
    <name type="scientific">Amphimedon queenslandica</name>
    <name type="common">Sponge</name>
    <dbReference type="NCBI Taxonomy" id="400682"/>
    <lineage>
        <taxon>Eukaryota</taxon>
        <taxon>Metazoa</taxon>
        <taxon>Porifera</taxon>
        <taxon>Demospongiae</taxon>
        <taxon>Heteroscleromorpha</taxon>
        <taxon>Haplosclerida</taxon>
        <taxon>Niphatidae</taxon>
        <taxon>Amphimedon</taxon>
    </lineage>
</organism>
<evidence type="ECO:0000256" key="1">
    <source>
        <dbReference type="RuleBase" id="RU363009"/>
    </source>
</evidence>
<comment type="similarity">
    <text evidence="1">Belongs to the MICOS complex subunit Mic13 family.</text>
</comment>
<keyword evidence="1" id="KW-0496">Mitochondrion</keyword>
<feature type="chain" id="PRO_5010853859" description="MICOS complex subunit MIC13" evidence="2">
    <location>
        <begin position="24"/>
        <end position="120"/>
    </location>
</feature>
<keyword evidence="2" id="KW-0732">Signal</keyword>
<dbReference type="GO" id="GO:0061617">
    <property type="term" value="C:MICOS complex"/>
    <property type="evidence" value="ECO:0007669"/>
    <property type="project" value="UniProtKB-UniRule"/>
</dbReference>
<keyword evidence="1" id="KW-0999">Mitochondrion inner membrane</keyword>
<name>A0A1X7VUH2_AMPQE</name>
<dbReference type="AlphaFoldDB" id="A0A1X7VUH2"/>
<dbReference type="Pfam" id="PF15884">
    <property type="entry name" value="QIL1"/>
    <property type="match status" value="1"/>
</dbReference>
<dbReference type="EnsemblMetazoa" id="Aqu2.1.43519_001">
    <property type="protein sequence ID" value="Aqu2.1.43519_001"/>
    <property type="gene ID" value="Aqu2.1.43519"/>
</dbReference>
<feature type="signal peptide" evidence="2">
    <location>
        <begin position="1"/>
        <end position="23"/>
    </location>
</feature>
<comment type="subunit">
    <text evidence="1">Component of the mitochondrial contact site and cristae organizing system (MICOS) complex.</text>
</comment>
<comment type="subcellular location">
    <subcellularLocation>
        <location evidence="1">Mitochondrion inner membrane</location>
        <topology evidence="1">Single-pass membrane protein</topology>
    </subcellularLocation>
</comment>
<keyword evidence="1" id="KW-0472">Membrane</keyword>
<reference evidence="3" key="1">
    <citation type="submission" date="2017-05" db="UniProtKB">
        <authorList>
            <consortium name="EnsemblMetazoa"/>
        </authorList>
    </citation>
    <scope>IDENTIFICATION</scope>
</reference>